<organism evidence="2 3">
    <name type="scientific">Cryptolaemus montrouzieri</name>
    <dbReference type="NCBI Taxonomy" id="559131"/>
    <lineage>
        <taxon>Eukaryota</taxon>
        <taxon>Metazoa</taxon>
        <taxon>Ecdysozoa</taxon>
        <taxon>Arthropoda</taxon>
        <taxon>Hexapoda</taxon>
        <taxon>Insecta</taxon>
        <taxon>Pterygota</taxon>
        <taxon>Neoptera</taxon>
        <taxon>Endopterygota</taxon>
        <taxon>Coleoptera</taxon>
        <taxon>Polyphaga</taxon>
        <taxon>Cucujiformia</taxon>
        <taxon>Coccinelloidea</taxon>
        <taxon>Coccinellidae</taxon>
        <taxon>Scymninae</taxon>
        <taxon>Scymnini</taxon>
        <taxon>Cryptolaemus</taxon>
    </lineage>
</organism>
<dbReference type="AlphaFoldDB" id="A0ABD2NGK9"/>
<sequence>MMEVVYFAEIPDGTDLLPYAINSLSKPLQIDVFEQNVSNIYREKTDTFEFITIKFIAQVFKGKILKKAHLLEGTRVAIAQDRTVAEGINYKIPKKYLDANCSDPKNKCYMKGKLPYVNKSKFSAEELRQLESSDVPVGKSGSEVPVELSACSNNRAGGNETHLSNSKKNNNSGTVDLISLSQSGRRYPPDEMQQTEMIKGYRKKTL</sequence>
<comment type="caution">
    <text evidence="2">The sequence shown here is derived from an EMBL/GenBank/DDBJ whole genome shotgun (WGS) entry which is preliminary data.</text>
</comment>
<feature type="region of interest" description="Disordered" evidence="1">
    <location>
        <begin position="153"/>
        <end position="175"/>
    </location>
</feature>
<dbReference type="Proteomes" id="UP001516400">
    <property type="component" value="Unassembled WGS sequence"/>
</dbReference>
<dbReference type="EMBL" id="JABFTP020000103">
    <property type="protein sequence ID" value="KAL3277908.1"/>
    <property type="molecule type" value="Genomic_DNA"/>
</dbReference>
<protein>
    <submittedName>
        <fullName evidence="2">Uncharacterized protein</fullName>
    </submittedName>
</protein>
<evidence type="ECO:0000313" key="2">
    <source>
        <dbReference type="EMBL" id="KAL3277908.1"/>
    </source>
</evidence>
<name>A0ABD2NGK9_9CUCU</name>
<evidence type="ECO:0000313" key="3">
    <source>
        <dbReference type="Proteomes" id="UP001516400"/>
    </source>
</evidence>
<reference evidence="2 3" key="1">
    <citation type="journal article" date="2021" name="BMC Biol.">
        <title>Horizontally acquired antibacterial genes associated with adaptive radiation of ladybird beetles.</title>
        <authorList>
            <person name="Li H.S."/>
            <person name="Tang X.F."/>
            <person name="Huang Y.H."/>
            <person name="Xu Z.Y."/>
            <person name="Chen M.L."/>
            <person name="Du X.Y."/>
            <person name="Qiu B.Y."/>
            <person name="Chen P.T."/>
            <person name="Zhang W."/>
            <person name="Slipinski A."/>
            <person name="Escalona H.E."/>
            <person name="Waterhouse R.M."/>
            <person name="Zwick A."/>
            <person name="Pang H."/>
        </authorList>
    </citation>
    <scope>NUCLEOTIDE SEQUENCE [LARGE SCALE GENOMIC DNA]</scope>
    <source>
        <strain evidence="2">SYSU2018</strain>
    </source>
</reference>
<gene>
    <name evidence="2" type="ORF">HHI36_013249</name>
</gene>
<evidence type="ECO:0000256" key="1">
    <source>
        <dbReference type="SAM" id="MobiDB-lite"/>
    </source>
</evidence>
<accession>A0ABD2NGK9</accession>
<proteinExistence type="predicted"/>
<keyword evidence="3" id="KW-1185">Reference proteome</keyword>